<gene>
    <name evidence="15" type="ORF">GEOBRER4_n0958</name>
</gene>
<evidence type="ECO:0000256" key="10">
    <source>
        <dbReference type="PROSITE-ProRule" id="PRU00552"/>
    </source>
</evidence>
<feature type="domain" description="DEAD-box RNA helicase Q" evidence="14">
    <location>
        <begin position="1"/>
        <end position="29"/>
    </location>
</feature>
<dbReference type="RefSeq" id="WP_185244437.1">
    <property type="nucleotide sequence ID" value="NZ_AP023213.1"/>
</dbReference>
<dbReference type="InterPro" id="IPR027417">
    <property type="entry name" value="P-loop_NTPase"/>
</dbReference>
<dbReference type="InterPro" id="IPR050079">
    <property type="entry name" value="DEAD_box_RNA_helicase"/>
</dbReference>
<comment type="catalytic activity">
    <reaction evidence="8">
        <text>ATP + H2O = ADP + phosphate + H(+)</text>
        <dbReference type="Rhea" id="RHEA:13065"/>
        <dbReference type="ChEBI" id="CHEBI:15377"/>
        <dbReference type="ChEBI" id="CHEBI:15378"/>
        <dbReference type="ChEBI" id="CHEBI:30616"/>
        <dbReference type="ChEBI" id="CHEBI:43474"/>
        <dbReference type="ChEBI" id="CHEBI:456216"/>
        <dbReference type="EC" id="3.6.4.13"/>
    </reaction>
</comment>
<evidence type="ECO:0000259" key="12">
    <source>
        <dbReference type="PROSITE" id="PS51192"/>
    </source>
</evidence>
<dbReference type="Gene3D" id="3.40.50.300">
    <property type="entry name" value="P-loop containing nucleotide triphosphate hydrolases"/>
    <property type="match status" value="2"/>
</dbReference>
<organism evidence="15 16">
    <name type="scientific">Citrifermentans bremense</name>
    <dbReference type="NCBI Taxonomy" id="60035"/>
    <lineage>
        <taxon>Bacteria</taxon>
        <taxon>Pseudomonadati</taxon>
        <taxon>Thermodesulfobacteriota</taxon>
        <taxon>Desulfuromonadia</taxon>
        <taxon>Geobacterales</taxon>
        <taxon>Geobacteraceae</taxon>
        <taxon>Citrifermentans</taxon>
    </lineage>
</organism>
<evidence type="ECO:0000256" key="9">
    <source>
        <dbReference type="ARBA" id="ARBA00074363"/>
    </source>
</evidence>
<dbReference type="FunFam" id="3.40.50.300:FF:000108">
    <property type="entry name" value="ATP-dependent RNA helicase RhlE"/>
    <property type="match status" value="1"/>
</dbReference>
<dbReference type="InterPro" id="IPR014014">
    <property type="entry name" value="RNA_helicase_DEAD_Q_motif"/>
</dbReference>
<dbReference type="Proteomes" id="UP000515472">
    <property type="component" value="Chromosome"/>
</dbReference>
<feature type="short sequence motif" description="Q motif" evidence="10">
    <location>
        <begin position="1"/>
        <end position="29"/>
    </location>
</feature>
<dbReference type="SUPFAM" id="SSF52540">
    <property type="entry name" value="P-loop containing nucleoside triphosphate hydrolases"/>
    <property type="match status" value="2"/>
</dbReference>
<reference evidence="15 16" key="1">
    <citation type="submission" date="2020-06" db="EMBL/GenBank/DDBJ databases">
        <title>Interaction of electrochemicaly active bacteria, Geobacter bremensis R4 on different carbon anode.</title>
        <authorList>
            <person name="Meng L."/>
            <person name="Yoshida N."/>
        </authorList>
    </citation>
    <scope>NUCLEOTIDE SEQUENCE [LARGE SCALE GENOMIC DNA]</scope>
    <source>
        <strain evidence="15 16">R4</strain>
    </source>
</reference>
<dbReference type="InterPro" id="IPR011545">
    <property type="entry name" value="DEAD/DEAH_box_helicase_dom"/>
</dbReference>
<comment type="similarity">
    <text evidence="7">Belongs to the DEAD box helicase family.</text>
</comment>
<dbReference type="GO" id="GO:0016787">
    <property type="term" value="F:hydrolase activity"/>
    <property type="evidence" value="ECO:0007669"/>
    <property type="project" value="UniProtKB-KW"/>
</dbReference>
<dbReference type="PROSITE" id="PS51192">
    <property type="entry name" value="HELICASE_ATP_BIND_1"/>
    <property type="match status" value="1"/>
</dbReference>
<dbReference type="SMART" id="SM00490">
    <property type="entry name" value="HELICc"/>
    <property type="match status" value="1"/>
</dbReference>
<name>A0A6S6LWZ8_9BACT</name>
<dbReference type="InterPro" id="IPR014001">
    <property type="entry name" value="Helicase_ATP-bd"/>
</dbReference>
<dbReference type="GO" id="GO:0005524">
    <property type="term" value="F:ATP binding"/>
    <property type="evidence" value="ECO:0007669"/>
    <property type="project" value="UniProtKB-KW"/>
</dbReference>
<evidence type="ECO:0000313" key="15">
    <source>
        <dbReference type="EMBL" id="BCG46173.1"/>
    </source>
</evidence>
<feature type="compositionally biased region" description="Gly residues" evidence="11">
    <location>
        <begin position="455"/>
        <end position="466"/>
    </location>
</feature>
<evidence type="ECO:0000256" key="1">
    <source>
        <dbReference type="ARBA" id="ARBA00012552"/>
    </source>
</evidence>
<evidence type="ECO:0000256" key="5">
    <source>
        <dbReference type="ARBA" id="ARBA00022806"/>
    </source>
</evidence>
<dbReference type="PANTHER" id="PTHR47959">
    <property type="entry name" value="ATP-DEPENDENT RNA HELICASE RHLE-RELATED"/>
    <property type="match status" value="1"/>
</dbReference>
<evidence type="ECO:0000256" key="6">
    <source>
        <dbReference type="ARBA" id="ARBA00022840"/>
    </source>
</evidence>
<evidence type="ECO:0000256" key="11">
    <source>
        <dbReference type="SAM" id="MobiDB-lite"/>
    </source>
</evidence>
<feature type="compositionally biased region" description="Low complexity" evidence="11">
    <location>
        <begin position="398"/>
        <end position="414"/>
    </location>
</feature>
<evidence type="ECO:0000256" key="7">
    <source>
        <dbReference type="ARBA" id="ARBA00038437"/>
    </source>
</evidence>
<dbReference type="InterPro" id="IPR044742">
    <property type="entry name" value="DEAD/DEAH_RhlB"/>
</dbReference>
<evidence type="ECO:0000256" key="4">
    <source>
        <dbReference type="ARBA" id="ARBA00022801"/>
    </source>
</evidence>
<dbReference type="KEGG" id="gbn:GEOBRER4_09230"/>
<dbReference type="EMBL" id="AP023213">
    <property type="protein sequence ID" value="BCG46173.1"/>
    <property type="molecule type" value="Genomic_DNA"/>
</dbReference>
<dbReference type="Pfam" id="PF00271">
    <property type="entry name" value="Helicase_C"/>
    <property type="match status" value="1"/>
</dbReference>
<keyword evidence="16" id="KW-1185">Reference proteome</keyword>
<dbReference type="EC" id="3.6.4.13" evidence="1"/>
<evidence type="ECO:0000259" key="13">
    <source>
        <dbReference type="PROSITE" id="PS51194"/>
    </source>
</evidence>
<feature type="region of interest" description="Disordered" evidence="11">
    <location>
        <begin position="373"/>
        <end position="488"/>
    </location>
</feature>
<dbReference type="AlphaFoldDB" id="A0A6S6LWZ8"/>
<keyword evidence="6" id="KW-0067">ATP-binding</keyword>
<dbReference type="SMART" id="SM00487">
    <property type="entry name" value="DEXDc"/>
    <property type="match status" value="1"/>
</dbReference>
<dbReference type="InterPro" id="IPR001650">
    <property type="entry name" value="Helicase_C-like"/>
</dbReference>
<keyword evidence="4" id="KW-0378">Hydrolase</keyword>
<accession>A0A6S6LWZ8</accession>
<dbReference type="Pfam" id="PF00270">
    <property type="entry name" value="DEAD"/>
    <property type="match status" value="1"/>
</dbReference>
<evidence type="ECO:0000256" key="3">
    <source>
        <dbReference type="ARBA" id="ARBA00022741"/>
    </source>
</evidence>
<sequence>MDFKQFNLHPKVQAGIEAMGYVTPTPIQLQAIPSVITGQDVLGLAQTGTGKTAAFGLPMLHRLVQEERGHVRGLVLAPTRELAEQINEALNGMGKQTRLRSVTVYGGVNINTQIKKLKEGAEIVVACPGRLLDHISQGTIDLSRVEILVLDEADQMFDMGFLPDVRKILRALPGKRQNLMFSATMPDDIRRLAHEILRNPVTVQVSRTAPAATVSHALYPVGQHLKTPLLFEMLKHTDTESVLIFTKTKHRAKRVGEQLEKAGYKATSLQGNLSQNRRQAALDGFRDGTFQIMVATDIAARGIDVSLISHVINYDIPDTPEAYTHRIGRTGRAAKTGDAFTMVTSEDDYMVRSIEKVLGTKIERRRIEGFDYAVPAPQKDTEFARPPREPQRRKDGAKPGAGKPAATKVGAKPGSAKPATAPGGRRSVPMPVIGAKATEPGGRSATGRPAEGNGASAGGREGVGGSGKRHQHPGGNRPANHAARRSGR</sequence>
<dbReference type="PROSITE" id="PS51195">
    <property type="entry name" value="Q_MOTIF"/>
    <property type="match status" value="1"/>
</dbReference>
<feature type="domain" description="Helicase ATP-binding" evidence="12">
    <location>
        <begin position="32"/>
        <end position="203"/>
    </location>
</feature>
<dbReference type="PANTHER" id="PTHR47959:SF13">
    <property type="entry name" value="ATP-DEPENDENT RNA HELICASE RHLE"/>
    <property type="match status" value="1"/>
</dbReference>
<keyword evidence="5 15" id="KW-0347">Helicase</keyword>
<dbReference type="PROSITE" id="PS51194">
    <property type="entry name" value="HELICASE_CTER"/>
    <property type="match status" value="1"/>
</dbReference>
<evidence type="ECO:0000313" key="16">
    <source>
        <dbReference type="Proteomes" id="UP000515472"/>
    </source>
</evidence>
<dbReference type="GO" id="GO:0005829">
    <property type="term" value="C:cytosol"/>
    <property type="evidence" value="ECO:0007669"/>
    <property type="project" value="TreeGrafter"/>
</dbReference>
<feature type="compositionally biased region" description="Basic and acidic residues" evidence="11">
    <location>
        <begin position="379"/>
        <end position="397"/>
    </location>
</feature>
<dbReference type="GO" id="GO:0042255">
    <property type="term" value="P:ribosome assembly"/>
    <property type="evidence" value="ECO:0007669"/>
    <property type="project" value="UniProtKB-ARBA"/>
</dbReference>
<dbReference type="CDD" id="cd00268">
    <property type="entry name" value="DEADc"/>
    <property type="match status" value="1"/>
</dbReference>
<dbReference type="GO" id="GO:0009266">
    <property type="term" value="P:response to temperature stimulus"/>
    <property type="evidence" value="ECO:0007669"/>
    <property type="project" value="UniProtKB-ARBA"/>
</dbReference>
<evidence type="ECO:0000256" key="8">
    <source>
        <dbReference type="ARBA" id="ARBA00047984"/>
    </source>
</evidence>
<feature type="domain" description="Helicase C-terminal" evidence="13">
    <location>
        <begin position="229"/>
        <end position="373"/>
    </location>
</feature>
<dbReference type="GO" id="GO:0003724">
    <property type="term" value="F:RNA helicase activity"/>
    <property type="evidence" value="ECO:0007669"/>
    <property type="project" value="UniProtKB-EC"/>
</dbReference>
<keyword evidence="3" id="KW-0547">Nucleotide-binding</keyword>
<evidence type="ECO:0000256" key="2">
    <source>
        <dbReference type="ARBA" id="ARBA00022490"/>
    </source>
</evidence>
<dbReference type="GO" id="GO:0003676">
    <property type="term" value="F:nucleic acid binding"/>
    <property type="evidence" value="ECO:0007669"/>
    <property type="project" value="InterPro"/>
</dbReference>
<proteinExistence type="inferred from homology"/>
<protein>
    <recommendedName>
        <fullName evidence="9">DEAD-box ATP-dependent RNA helicase RhpA</fullName>
        <ecNumber evidence="1">3.6.4.13</ecNumber>
    </recommendedName>
</protein>
<dbReference type="CDD" id="cd18787">
    <property type="entry name" value="SF2_C_DEAD"/>
    <property type="match status" value="1"/>
</dbReference>
<evidence type="ECO:0000259" key="14">
    <source>
        <dbReference type="PROSITE" id="PS51195"/>
    </source>
</evidence>
<keyword evidence="2" id="KW-0963">Cytoplasm</keyword>